<dbReference type="AlphaFoldDB" id="A0A816CTW3"/>
<keyword evidence="1" id="KW-0472">Membrane</keyword>
<dbReference type="OrthoDB" id="10156750at2759"/>
<feature type="transmembrane region" description="Helical" evidence="1">
    <location>
        <begin position="50"/>
        <end position="72"/>
    </location>
</feature>
<dbReference type="EMBL" id="CAJNOM010002187">
    <property type="protein sequence ID" value="CAF1628585.1"/>
    <property type="molecule type" value="Genomic_DNA"/>
</dbReference>
<accession>A0A816CTW3</accession>
<evidence type="ECO:0000313" key="3">
    <source>
        <dbReference type="EMBL" id="CAF1628585.1"/>
    </source>
</evidence>
<evidence type="ECO:0000313" key="2">
    <source>
        <dbReference type="EMBL" id="CAF1443707.1"/>
    </source>
</evidence>
<protein>
    <submittedName>
        <fullName evidence="3">Uncharacterized protein</fullName>
    </submittedName>
</protein>
<organism evidence="3 4">
    <name type="scientific">Adineta steineri</name>
    <dbReference type="NCBI Taxonomy" id="433720"/>
    <lineage>
        <taxon>Eukaryota</taxon>
        <taxon>Metazoa</taxon>
        <taxon>Spiralia</taxon>
        <taxon>Gnathifera</taxon>
        <taxon>Rotifera</taxon>
        <taxon>Eurotatoria</taxon>
        <taxon>Bdelloidea</taxon>
        <taxon>Adinetida</taxon>
        <taxon>Adinetidae</taxon>
        <taxon>Adineta</taxon>
    </lineage>
</organism>
<keyword evidence="1" id="KW-0812">Transmembrane</keyword>
<proteinExistence type="predicted"/>
<keyword evidence="1" id="KW-1133">Transmembrane helix</keyword>
<reference evidence="3" key="1">
    <citation type="submission" date="2021-02" db="EMBL/GenBank/DDBJ databases">
        <authorList>
            <person name="Nowell W R."/>
        </authorList>
    </citation>
    <scope>NUCLEOTIDE SEQUENCE</scope>
</reference>
<dbReference type="Proteomes" id="UP000663832">
    <property type="component" value="Unassembled WGS sequence"/>
</dbReference>
<keyword evidence="4" id="KW-1185">Reference proteome</keyword>
<gene>
    <name evidence="2" type="ORF">BJG266_LOCUS40038</name>
    <name evidence="3" type="ORF">QVE165_LOCUS56921</name>
</gene>
<evidence type="ECO:0000313" key="4">
    <source>
        <dbReference type="Proteomes" id="UP000663832"/>
    </source>
</evidence>
<comment type="caution">
    <text evidence="3">The sequence shown here is derived from an EMBL/GenBank/DDBJ whole genome shotgun (WGS) entry which is preliminary data.</text>
</comment>
<name>A0A816CTW3_9BILA</name>
<dbReference type="Proteomes" id="UP000663877">
    <property type="component" value="Unassembled WGS sequence"/>
</dbReference>
<dbReference type="EMBL" id="CAJNOI010001858">
    <property type="protein sequence ID" value="CAF1443707.1"/>
    <property type="molecule type" value="Genomic_DNA"/>
</dbReference>
<sequence>MIQIIADELFIEEWKINSSYSLFYNQCAPIYRSYKTQKDDNAIYIISKILGLYGGLIVALHIVVPLTTRIIFNIIKRYRNNRITPNE</sequence>
<evidence type="ECO:0000256" key="1">
    <source>
        <dbReference type="SAM" id="Phobius"/>
    </source>
</evidence>